<keyword evidence="4 5" id="KW-0472">Membrane</keyword>
<dbReference type="InterPro" id="IPR006480">
    <property type="entry name" value="Phage_holin_4_1"/>
</dbReference>
<evidence type="ECO:0000256" key="5">
    <source>
        <dbReference type="SAM" id="Phobius"/>
    </source>
</evidence>
<feature type="transmembrane region" description="Helical" evidence="5">
    <location>
        <begin position="94"/>
        <end position="112"/>
    </location>
</feature>
<comment type="caution">
    <text evidence="6">The sequence shown here is derived from an EMBL/GenBank/DDBJ whole genome shotgun (WGS) entry which is preliminary data.</text>
</comment>
<organism evidence="6">
    <name type="scientific">marine sediment metagenome</name>
    <dbReference type="NCBI Taxonomy" id="412755"/>
    <lineage>
        <taxon>unclassified sequences</taxon>
        <taxon>metagenomes</taxon>
        <taxon>ecological metagenomes</taxon>
    </lineage>
</organism>
<accession>X0TFY1</accession>
<dbReference type="EMBL" id="BARS01006876">
    <property type="protein sequence ID" value="GAF74970.1"/>
    <property type="molecule type" value="Genomic_DNA"/>
</dbReference>
<evidence type="ECO:0000256" key="2">
    <source>
        <dbReference type="ARBA" id="ARBA00022692"/>
    </source>
</evidence>
<dbReference type="AlphaFoldDB" id="X0TFY1"/>
<dbReference type="GO" id="GO:0016020">
    <property type="term" value="C:membrane"/>
    <property type="evidence" value="ECO:0007669"/>
    <property type="project" value="UniProtKB-SubCell"/>
</dbReference>
<keyword evidence="3 5" id="KW-1133">Transmembrane helix</keyword>
<evidence type="ECO:0000256" key="3">
    <source>
        <dbReference type="ARBA" id="ARBA00022989"/>
    </source>
</evidence>
<evidence type="ECO:0008006" key="7">
    <source>
        <dbReference type="Google" id="ProtNLM"/>
    </source>
</evidence>
<reference evidence="6" key="1">
    <citation type="journal article" date="2014" name="Front. Microbiol.">
        <title>High frequency of phylogenetically diverse reductive dehalogenase-homologous genes in deep subseafloor sedimentary metagenomes.</title>
        <authorList>
            <person name="Kawai M."/>
            <person name="Futagami T."/>
            <person name="Toyoda A."/>
            <person name="Takaki Y."/>
            <person name="Nishi S."/>
            <person name="Hori S."/>
            <person name="Arai W."/>
            <person name="Tsubouchi T."/>
            <person name="Morono Y."/>
            <person name="Uchiyama I."/>
            <person name="Ito T."/>
            <person name="Fujiyama A."/>
            <person name="Inagaki F."/>
            <person name="Takami H."/>
        </authorList>
    </citation>
    <scope>NUCLEOTIDE SEQUENCE</scope>
    <source>
        <strain evidence="6">Expedition CK06-06</strain>
    </source>
</reference>
<evidence type="ECO:0000256" key="4">
    <source>
        <dbReference type="ARBA" id="ARBA00023136"/>
    </source>
</evidence>
<comment type="subcellular location">
    <subcellularLocation>
        <location evidence="1">Membrane</location>
        <topology evidence="1">Multi-pass membrane protein</topology>
    </subcellularLocation>
</comment>
<evidence type="ECO:0000313" key="6">
    <source>
        <dbReference type="EMBL" id="GAF74970.1"/>
    </source>
</evidence>
<sequence>MQTPKKIMKNFLSILLDDFGFNGLPDFTRSVFHVKLLIISIPVSVISAQIQMIFGLKGLTILAFTLLLGIELFTGIASALSKGDKISSRKFGRFIFKLCIWLTCFFITNTFAKEFDDGSIANMMFTWLHSSLVTYITIEYLLSVIENMGKLSGKSTTPIIKKIRKKLEKYLHLD</sequence>
<proteinExistence type="predicted"/>
<feature type="transmembrane region" description="Helical" evidence="5">
    <location>
        <begin position="124"/>
        <end position="145"/>
    </location>
</feature>
<name>X0TFY1_9ZZZZ</name>
<evidence type="ECO:0000256" key="1">
    <source>
        <dbReference type="ARBA" id="ARBA00004141"/>
    </source>
</evidence>
<protein>
    <recommendedName>
        <fullName evidence="7">Holin</fullName>
    </recommendedName>
</protein>
<dbReference type="Pfam" id="PF05105">
    <property type="entry name" value="Phage_holin_4_1"/>
    <property type="match status" value="1"/>
</dbReference>
<feature type="transmembrane region" description="Helical" evidence="5">
    <location>
        <begin position="36"/>
        <end position="54"/>
    </location>
</feature>
<feature type="transmembrane region" description="Helical" evidence="5">
    <location>
        <begin position="60"/>
        <end position="82"/>
    </location>
</feature>
<gene>
    <name evidence="6" type="ORF">S01H1_13326</name>
</gene>
<keyword evidence="2 5" id="KW-0812">Transmembrane</keyword>